<organism evidence="1 2">
    <name type="scientific">Xanthobacter tagetidis</name>
    <dbReference type="NCBI Taxonomy" id="60216"/>
    <lineage>
        <taxon>Bacteria</taxon>
        <taxon>Pseudomonadati</taxon>
        <taxon>Pseudomonadota</taxon>
        <taxon>Alphaproteobacteria</taxon>
        <taxon>Hyphomicrobiales</taxon>
        <taxon>Xanthobacteraceae</taxon>
        <taxon>Xanthobacter</taxon>
    </lineage>
</organism>
<dbReference type="RefSeq" id="WP_147453089.1">
    <property type="nucleotide sequence ID" value="NZ_RCTF01000035.1"/>
</dbReference>
<dbReference type="Proteomes" id="UP000269692">
    <property type="component" value="Unassembled WGS sequence"/>
</dbReference>
<dbReference type="AlphaFoldDB" id="A0A3L6ZT95"/>
<accession>A0A3L6ZT95</accession>
<reference evidence="1 2" key="1">
    <citation type="submission" date="2018-10" db="EMBL/GenBank/DDBJ databases">
        <title>Xanthobacter tagetidis genome sequencing and assembly.</title>
        <authorList>
            <person name="Maclea K.S."/>
            <person name="Goen A.E."/>
            <person name="Fatima S.A."/>
        </authorList>
    </citation>
    <scope>NUCLEOTIDE SEQUENCE [LARGE SCALE GENOMIC DNA]</scope>
    <source>
        <strain evidence="1 2">ATCC 700314</strain>
    </source>
</reference>
<evidence type="ECO:0000313" key="2">
    <source>
        <dbReference type="Proteomes" id="UP000269692"/>
    </source>
</evidence>
<protein>
    <submittedName>
        <fullName evidence="1">Uncharacterized protein</fullName>
    </submittedName>
</protein>
<gene>
    <name evidence="1" type="ORF">D9R14_22645</name>
</gene>
<comment type="caution">
    <text evidence="1">The sequence shown here is derived from an EMBL/GenBank/DDBJ whole genome shotgun (WGS) entry which is preliminary data.</text>
</comment>
<feature type="non-terminal residue" evidence="1">
    <location>
        <position position="71"/>
    </location>
</feature>
<proteinExistence type="predicted"/>
<sequence length="71" mass="7154">MAAWTLEFVMALFPFRFGGLGGVGARAKAPAFGGLDAAKTVREAAVNSGPVQLDPNVTLTNADGTGFGGGR</sequence>
<evidence type="ECO:0000313" key="1">
    <source>
        <dbReference type="EMBL" id="RLP70855.1"/>
    </source>
</evidence>
<keyword evidence="2" id="KW-1185">Reference proteome</keyword>
<dbReference type="EMBL" id="RCTF01000035">
    <property type="protein sequence ID" value="RLP70855.1"/>
    <property type="molecule type" value="Genomic_DNA"/>
</dbReference>
<name>A0A3L6ZT95_9HYPH</name>